<name>M7NUM7_PNEMU</name>
<reference evidence="6" key="1">
    <citation type="journal article" date="2016" name="Nat. Commun.">
        <title>Genome analysis of three Pneumocystis species reveals adaptation mechanisms to life exclusively in mammalian hosts.</title>
        <authorList>
            <person name="Ma L."/>
            <person name="Chen Z."/>
            <person name="Huang D.W."/>
            <person name="Kutty G."/>
            <person name="Ishihara M."/>
            <person name="Wang H."/>
            <person name="Abouelleil A."/>
            <person name="Bishop L."/>
            <person name="Davey E."/>
            <person name="Deng R."/>
            <person name="Deng X."/>
            <person name="Fan L."/>
            <person name="Fantoni G."/>
            <person name="Fitzgerald M."/>
            <person name="Gogineni E."/>
            <person name="Goldberg J.M."/>
            <person name="Handley G."/>
            <person name="Hu X."/>
            <person name="Huber C."/>
            <person name="Jiao X."/>
            <person name="Jones K."/>
            <person name="Levin J.Z."/>
            <person name="Liu Y."/>
            <person name="Macdonald P."/>
            <person name="Melnikov A."/>
            <person name="Raley C."/>
            <person name="Sassi M."/>
            <person name="Sherman B.T."/>
            <person name="Song X."/>
            <person name="Sykes S."/>
            <person name="Tran B."/>
            <person name="Walsh L."/>
            <person name="Xia Y."/>
            <person name="Yang J."/>
            <person name="Young S."/>
            <person name="Zeng Q."/>
            <person name="Zheng X."/>
            <person name="Stephens R."/>
            <person name="Nusbaum C."/>
            <person name="Birren B.W."/>
            <person name="Azadi P."/>
            <person name="Lempicki R.A."/>
            <person name="Cuomo C.A."/>
            <person name="Kovacs J.A."/>
        </authorList>
    </citation>
    <scope>NUCLEOTIDE SEQUENCE [LARGE SCALE GENOMIC DNA]</scope>
    <source>
        <strain evidence="6">B123</strain>
    </source>
</reference>
<keyword evidence="3" id="KW-1133">Transmembrane helix</keyword>
<dbReference type="OrthoDB" id="1026733at2759"/>
<evidence type="ECO:0000256" key="1">
    <source>
        <dbReference type="ARBA" id="ARBA00023054"/>
    </source>
</evidence>
<evidence type="ECO:0000256" key="3">
    <source>
        <dbReference type="SAM" id="Phobius"/>
    </source>
</evidence>
<comment type="caution">
    <text evidence="5">The sequence shown here is derived from an EMBL/GenBank/DDBJ whole genome shotgun (WGS) entry which is preliminary data.</text>
</comment>
<dbReference type="RefSeq" id="XP_007872510.1">
    <property type="nucleotide sequence ID" value="XM_007874319.1"/>
</dbReference>
<dbReference type="Pfam" id="PF00789">
    <property type="entry name" value="UBX"/>
    <property type="match status" value="1"/>
</dbReference>
<dbReference type="InterPro" id="IPR006577">
    <property type="entry name" value="UAS"/>
</dbReference>
<evidence type="ECO:0000259" key="4">
    <source>
        <dbReference type="PROSITE" id="PS50033"/>
    </source>
</evidence>
<dbReference type="GO" id="GO:0005783">
    <property type="term" value="C:endoplasmic reticulum"/>
    <property type="evidence" value="ECO:0007669"/>
    <property type="project" value="TreeGrafter"/>
</dbReference>
<dbReference type="CDD" id="cd01767">
    <property type="entry name" value="UBX"/>
    <property type="match status" value="1"/>
</dbReference>
<dbReference type="AlphaFoldDB" id="M7NUM7"/>
<feature type="coiled-coil region" evidence="2">
    <location>
        <begin position="323"/>
        <end position="356"/>
    </location>
</feature>
<dbReference type="GO" id="GO:0036503">
    <property type="term" value="P:ERAD pathway"/>
    <property type="evidence" value="ECO:0007669"/>
    <property type="project" value="TreeGrafter"/>
</dbReference>
<dbReference type="STRING" id="1069680.M7NUM7"/>
<dbReference type="PROSITE" id="PS50033">
    <property type="entry name" value="UBX"/>
    <property type="match status" value="1"/>
</dbReference>
<dbReference type="Proteomes" id="UP000011958">
    <property type="component" value="Unassembled WGS sequence"/>
</dbReference>
<dbReference type="Gene3D" id="3.40.30.10">
    <property type="entry name" value="Glutaredoxin"/>
    <property type="match status" value="1"/>
</dbReference>
<dbReference type="SUPFAM" id="SSF54236">
    <property type="entry name" value="Ubiquitin-like"/>
    <property type="match status" value="1"/>
</dbReference>
<dbReference type="SMART" id="SM00594">
    <property type="entry name" value="UAS"/>
    <property type="match status" value="1"/>
</dbReference>
<dbReference type="PANTHER" id="PTHR23322">
    <property type="entry name" value="FAS-ASSOCIATED PROTEIN"/>
    <property type="match status" value="1"/>
</dbReference>
<dbReference type="PANTHER" id="PTHR23322:SF1">
    <property type="entry name" value="FAS-ASSOCIATED FACTOR 2"/>
    <property type="match status" value="1"/>
</dbReference>
<dbReference type="EMBL" id="AFWA02000002">
    <property type="protein sequence ID" value="EMR11012.1"/>
    <property type="molecule type" value="Genomic_DNA"/>
</dbReference>
<dbReference type="GeneID" id="19894310"/>
<dbReference type="GO" id="GO:0043130">
    <property type="term" value="F:ubiquitin binding"/>
    <property type="evidence" value="ECO:0007669"/>
    <property type="project" value="TreeGrafter"/>
</dbReference>
<feature type="domain" description="UBX" evidence="4">
    <location>
        <begin position="375"/>
        <end position="468"/>
    </location>
</feature>
<protein>
    <recommendedName>
        <fullName evidence="4">UBX domain-containing protein</fullName>
    </recommendedName>
</protein>
<keyword evidence="3" id="KW-0812">Transmembrane</keyword>
<dbReference type="HOGENOM" id="CLU_020031_2_0_1"/>
<dbReference type="VEuPathDB" id="FungiDB:PNEG_00612"/>
<evidence type="ECO:0000313" key="6">
    <source>
        <dbReference type="Proteomes" id="UP000011958"/>
    </source>
</evidence>
<dbReference type="SUPFAM" id="SSF52833">
    <property type="entry name" value="Thioredoxin-like"/>
    <property type="match status" value="1"/>
</dbReference>
<dbReference type="InterPro" id="IPR001012">
    <property type="entry name" value="UBX_dom"/>
</dbReference>
<dbReference type="InterPro" id="IPR036249">
    <property type="entry name" value="Thioredoxin-like_sf"/>
</dbReference>
<feature type="transmembrane region" description="Helical" evidence="3">
    <location>
        <begin position="90"/>
        <end position="109"/>
    </location>
</feature>
<accession>M7NUM7</accession>
<dbReference type="eggNOG" id="KOG1363">
    <property type="taxonomic scope" value="Eukaryota"/>
</dbReference>
<keyword evidence="6" id="KW-1185">Reference proteome</keyword>
<organism evidence="5 6">
    <name type="scientific">Pneumocystis murina (strain B123)</name>
    <name type="common">Mouse pneumocystis pneumonia agent</name>
    <name type="synonym">Pneumocystis carinii f. sp. muris</name>
    <dbReference type="NCBI Taxonomy" id="1069680"/>
    <lineage>
        <taxon>Eukaryota</taxon>
        <taxon>Fungi</taxon>
        <taxon>Dikarya</taxon>
        <taxon>Ascomycota</taxon>
        <taxon>Taphrinomycotina</taxon>
        <taxon>Pneumocystomycetes</taxon>
        <taxon>Pneumocystaceae</taxon>
        <taxon>Pneumocystis</taxon>
    </lineage>
</organism>
<keyword evidence="3" id="KW-0472">Membrane</keyword>
<proteinExistence type="predicted"/>
<dbReference type="InterPro" id="IPR050730">
    <property type="entry name" value="UBX_domain-protein"/>
</dbReference>
<sequence length="477" mass="55474">MDNRNLTQEEINILQSFELITEINNSKISLEILENYEWNLEKAISSIYEENPQLQTSPSGNPMNDSTDINYPHDLSQLSPEILNTNTSPIISSIFTLIVLPLSILYKAISKTMYFFTRMFPFLSKFMGFSPPNLVTGQFQKFNSKNTSEKFIRKFEQEHGVDHVPFFEGGYVEALEVAKKDLMFFMVILQSDLHDDTYSFNRITLTNENLIGFIANNNILVWAGSVHEPEAFQVSNNLNCTRFPFIAIGISHLHSSNTSNVSSLARIEGFILPNDMIATLETYVVQHLPTIRRLRSTREEQLIARQIRTQQDNAYEASLAIDRERMLQRKEEEKHRMEIEKKRQKELNDARILEANKSQWKIWRASKLFPEPTSDSSQIAKVSLRLQNGERIVRKFDANVSIEEIYAFIECYDINTEELHEPIEKPLNYVHKFNFQLVSPMPRQIIRYDTKQKILEEKNLYPSGNIIVENLDEDKND</sequence>
<keyword evidence="1 2" id="KW-0175">Coiled coil</keyword>
<dbReference type="Gene3D" id="1.10.8.10">
    <property type="entry name" value="DNA helicase RuvA subunit, C-terminal domain"/>
    <property type="match status" value="1"/>
</dbReference>
<dbReference type="Gene3D" id="3.10.20.90">
    <property type="entry name" value="Phosphatidylinositol 3-kinase Catalytic Subunit, Chain A, domain 1"/>
    <property type="match status" value="1"/>
</dbReference>
<evidence type="ECO:0000313" key="5">
    <source>
        <dbReference type="EMBL" id="EMR11012.1"/>
    </source>
</evidence>
<dbReference type="InterPro" id="IPR029071">
    <property type="entry name" value="Ubiquitin-like_domsf"/>
</dbReference>
<dbReference type="SMART" id="SM00166">
    <property type="entry name" value="UBX"/>
    <property type="match status" value="1"/>
</dbReference>
<gene>
    <name evidence="5" type="ORF">PNEG_00612</name>
</gene>
<evidence type="ECO:0000256" key="2">
    <source>
        <dbReference type="SAM" id="Coils"/>
    </source>
</evidence>
<dbReference type="OMA" id="VYAFVEC"/>